<dbReference type="PANTHER" id="PTHR42987">
    <property type="entry name" value="PEPTIDASE S49"/>
    <property type="match status" value="1"/>
</dbReference>
<dbReference type="KEGG" id="mig:Metig_1506"/>
<dbReference type="AlphaFoldDB" id="F6BAV3"/>
<dbReference type="Pfam" id="PF01343">
    <property type="entry name" value="Peptidase_S49"/>
    <property type="match status" value="1"/>
</dbReference>
<keyword evidence="8" id="KW-1185">Reference proteome</keyword>
<keyword evidence="2" id="KW-0645">Protease</keyword>
<dbReference type="CDD" id="cd07023">
    <property type="entry name" value="S49_Sppa_N_C"/>
    <property type="match status" value="1"/>
</dbReference>
<keyword evidence="4" id="KW-0720">Serine protease</keyword>
<keyword evidence="3" id="KW-0378">Hydrolase</keyword>
<gene>
    <name evidence="7" type="ordered locus">Metig_1506</name>
</gene>
<dbReference type="GO" id="GO:0008236">
    <property type="term" value="F:serine-type peptidase activity"/>
    <property type="evidence" value="ECO:0007669"/>
    <property type="project" value="UniProtKB-KW"/>
</dbReference>
<evidence type="ECO:0000256" key="2">
    <source>
        <dbReference type="ARBA" id="ARBA00022670"/>
    </source>
</evidence>
<dbReference type="OrthoDB" id="31107at2157"/>
<name>F6BAV3_METIK</name>
<evidence type="ECO:0000256" key="4">
    <source>
        <dbReference type="ARBA" id="ARBA00022825"/>
    </source>
</evidence>
<dbReference type="PANTHER" id="PTHR42987:SF4">
    <property type="entry name" value="PROTEASE SOHB-RELATED"/>
    <property type="match status" value="1"/>
</dbReference>
<dbReference type="SUPFAM" id="SSF52096">
    <property type="entry name" value="ClpP/crotonase"/>
    <property type="match status" value="1"/>
</dbReference>
<evidence type="ECO:0000256" key="1">
    <source>
        <dbReference type="ARBA" id="ARBA00008683"/>
    </source>
</evidence>
<comment type="similarity">
    <text evidence="1">Belongs to the peptidase S49 family.</text>
</comment>
<dbReference type="GeneID" id="10644379"/>
<evidence type="ECO:0000259" key="6">
    <source>
        <dbReference type="Pfam" id="PF01343"/>
    </source>
</evidence>
<sequence>MRKLYIAMGFIFILILALVVGGTLILFSDFDFGRGNIAVINIEGPIVLKSEDSGLFGHRKMGALDYIDLLDRAEKDSNIKAILLKINSPGGEVIASEKLARKVKEVAKKKPVVAYIETIGASGAYMVACPADYIIAEKHSIVGSIGVRMDVLHYYGLMKKLGINVTVIKAGKYKDIASPYRPMTEEEREYLEKMINETYMDFVIWVAENRNLTINETLKIANGKIYMGSDAKKVGLVDEVGTEEDAINITAKLANITTPKVVEYKGEDFGLFNVLYSLLYSFGYGIGEGLGEVLVKMDYKPYKTYIMN</sequence>
<dbReference type="GO" id="GO:0006508">
    <property type="term" value="P:proteolysis"/>
    <property type="evidence" value="ECO:0007669"/>
    <property type="project" value="UniProtKB-KW"/>
</dbReference>
<dbReference type="InterPro" id="IPR002142">
    <property type="entry name" value="Peptidase_S49"/>
</dbReference>
<dbReference type="Gene3D" id="3.90.226.10">
    <property type="entry name" value="2-enoyl-CoA Hydratase, Chain A, domain 1"/>
    <property type="match status" value="1"/>
</dbReference>
<dbReference type="InterPro" id="IPR004635">
    <property type="entry name" value="Pept_S49_SppA"/>
</dbReference>
<keyword evidence="5" id="KW-1133">Transmembrane helix</keyword>
<dbReference type="Proteomes" id="UP000009227">
    <property type="component" value="Chromosome"/>
</dbReference>
<dbReference type="STRING" id="880724.Metig_1506"/>
<dbReference type="EMBL" id="CP002737">
    <property type="protein sequence ID" value="AEF97040.1"/>
    <property type="molecule type" value="Genomic_DNA"/>
</dbReference>
<proteinExistence type="inferred from homology"/>
<evidence type="ECO:0000256" key="5">
    <source>
        <dbReference type="SAM" id="Phobius"/>
    </source>
</evidence>
<keyword evidence="5" id="KW-0812">Transmembrane</keyword>
<dbReference type="RefSeq" id="WP_013799634.1">
    <property type="nucleotide sequence ID" value="NC_015562.1"/>
</dbReference>
<evidence type="ECO:0000313" key="8">
    <source>
        <dbReference type="Proteomes" id="UP000009227"/>
    </source>
</evidence>
<keyword evidence="5" id="KW-0472">Membrane</keyword>
<reference evidence="7 8" key="1">
    <citation type="submission" date="2011-05" db="EMBL/GenBank/DDBJ databases">
        <title>Complete sequence of Methanotorris igneus Kol 5.</title>
        <authorList>
            <consortium name="US DOE Joint Genome Institute"/>
            <person name="Lucas S."/>
            <person name="Han J."/>
            <person name="Lapidus A."/>
            <person name="Cheng J.-F."/>
            <person name="Goodwin L."/>
            <person name="Pitluck S."/>
            <person name="Peters L."/>
            <person name="Mikhailova N."/>
            <person name="Chertkov O."/>
            <person name="Han C."/>
            <person name="Tapia R."/>
            <person name="Land M."/>
            <person name="Hauser L."/>
            <person name="Kyrpides N."/>
            <person name="Ivanova N."/>
            <person name="Pagani I."/>
            <person name="Sieprawska-Lupa M."/>
            <person name="Whitman W."/>
            <person name="Woyke T."/>
        </authorList>
    </citation>
    <scope>NUCLEOTIDE SEQUENCE [LARGE SCALE GENOMIC DNA]</scope>
    <source>
        <strain evidence="8">DSM 5666 / JCM 11834 / Kol 5</strain>
    </source>
</reference>
<protein>
    <submittedName>
        <fullName evidence="7">Signal peptide peptidase SppA, 36K type</fullName>
    </submittedName>
</protein>
<dbReference type="NCBIfam" id="TIGR00706">
    <property type="entry name" value="SppA_dom"/>
    <property type="match status" value="1"/>
</dbReference>
<accession>F6BAV3</accession>
<organism evidence="8">
    <name type="scientific">Methanotorris igneus (strain DSM 5666 / JCM 11834 / Kol 5)</name>
    <dbReference type="NCBI Taxonomy" id="880724"/>
    <lineage>
        <taxon>Archaea</taxon>
        <taxon>Methanobacteriati</taxon>
        <taxon>Methanobacteriota</taxon>
        <taxon>Methanomada group</taxon>
        <taxon>Methanococci</taxon>
        <taxon>Methanococcales</taxon>
        <taxon>Methanocaldococcaceae</taxon>
        <taxon>Methanotorris</taxon>
    </lineage>
</organism>
<evidence type="ECO:0000313" key="7">
    <source>
        <dbReference type="EMBL" id="AEF97040.1"/>
    </source>
</evidence>
<dbReference type="Gene3D" id="6.20.330.10">
    <property type="match status" value="1"/>
</dbReference>
<dbReference type="InterPro" id="IPR047272">
    <property type="entry name" value="S49_SppA_C"/>
</dbReference>
<feature type="domain" description="Peptidase S49" evidence="6">
    <location>
        <begin position="106"/>
        <end position="256"/>
    </location>
</feature>
<dbReference type="HOGENOM" id="CLU_046540_0_0_2"/>
<feature type="transmembrane region" description="Helical" evidence="5">
    <location>
        <begin position="6"/>
        <end position="27"/>
    </location>
</feature>
<evidence type="ECO:0000256" key="3">
    <source>
        <dbReference type="ARBA" id="ARBA00022801"/>
    </source>
</evidence>
<dbReference type="InterPro" id="IPR029045">
    <property type="entry name" value="ClpP/crotonase-like_dom_sf"/>
</dbReference>